<dbReference type="KEGG" id="vg:921215"/>
<reference evidence="2 3" key="1">
    <citation type="journal article" date="2001" name="J. Virol.">
        <title>Analysis and characterization of the complete genome of tupaia (tree shrew) herpesvirus.</title>
        <authorList>
            <person name="Bahr U."/>
            <person name="Darai G."/>
        </authorList>
    </citation>
    <scope>NUCLEOTIDE SEQUENCE [LARGE SCALE GENOMIC DNA]</scope>
    <source>
        <strain evidence="2">2</strain>
    </source>
</reference>
<dbReference type="GeneID" id="921215"/>
<organismHost>
    <name type="scientific">Tupaia belangeri</name>
    <name type="common">Common tree shrew</name>
    <name type="synonym">Tupaia glis belangeri</name>
    <dbReference type="NCBI Taxonomy" id="37347"/>
</organismHost>
<keyword evidence="1" id="KW-1133">Transmembrane helix</keyword>
<accession>Q91TT4</accession>
<organism evidence="2 3">
    <name type="scientific">Tupaiid herpesvirus 1 (strain 1)</name>
    <name type="common">TuHV-1</name>
    <name type="synonym">Herpesvirus tupaia (strain 1)</name>
    <dbReference type="NCBI Taxonomy" id="10397"/>
    <lineage>
        <taxon>Viruses</taxon>
        <taxon>Duplodnaviria</taxon>
        <taxon>Heunggongvirae</taxon>
        <taxon>Peploviricota</taxon>
        <taxon>Herviviricetes</taxon>
        <taxon>Herpesvirales</taxon>
        <taxon>Orthoherpesviridae</taxon>
        <taxon>Betaherpesvirinae</taxon>
        <taxon>Quwivirus</taxon>
        <taxon>Quwivirus tupaiidbeta1</taxon>
    </lineage>
</organism>
<dbReference type="EMBL" id="AF281817">
    <property type="protein sequence ID" value="AAK57053.1"/>
    <property type="molecule type" value="Genomic_DNA"/>
</dbReference>
<evidence type="ECO:0000313" key="3">
    <source>
        <dbReference type="Proteomes" id="UP000137095"/>
    </source>
</evidence>
<evidence type="ECO:0000256" key="1">
    <source>
        <dbReference type="SAM" id="Phobius"/>
    </source>
</evidence>
<proteinExistence type="predicted"/>
<dbReference type="Proteomes" id="UP000137095">
    <property type="component" value="Segment"/>
</dbReference>
<keyword evidence="3" id="KW-1185">Reference proteome</keyword>
<keyword evidence="1" id="KW-0812">Transmembrane</keyword>
<dbReference type="RefSeq" id="NP_116358.1">
    <property type="nucleotide sequence ID" value="NC_002794.1"/>
</dbReference>
<protein>
    <submittedName>
        <fullName evidence="2">T22.5</fullName>
    </submittedName>
</protein>
<sequence>MSDRAGLSCLFEGYAWPWVKRVRLIQYFPDLDNTDHVLLNRASSVNSTLDVGNATSGSVVMLYVLNQTMISGCANATRNVRFHLRWEVPIVDSAIGYRCEIYMLGKSGQERTLNGSLVMRNGQPLGLSGEVPEVSVLVGCVGAIALAGLVFGSWKWIKHKQTATSNLKTEKVGWDMSTLHT</sequence>
<evidence type="ECO:0000313" key="2">
    <source>
        <dbReference type="EMBL" id="AAK57053.1"/>
    </source>
</evidence>
<keyword evidence="1" id="KW-0472">Membrane</keyword>
<feature type="transmembrane region" description="Helical" evidence="1">
    <location>
        <begin position="134"/>
        <end position="154"/>
    </location>
</feature>
<name>Q91TT4_TUHV1</name>